<evidence type="ECO:0000313" key="1">
    <source>
        <dbReference type="EMBL" id="KAG2387471.1"/>
    </source>
</evidence>
<protein>
    <submittedName>
        <fullName evidence="1">Uncharacterized protein</fullName>
    </submittedName>
</protein>
<dbReference type="RefSeq" id="XP_044551463.1">
    <property type="nucleotide sequence ID" value="XM_044691151.1"/>
</dbReference>
<accession>A0AA88GWZ7</accession>
<gene>
    <name evidence="1" type="ORF">C9374_001803</name>
</gene>
<sequence>MVKIKIGGDDGISTYTLLKGQSANRAVKGWEMKVDIDDNGVVSGSNKNEGSKAKKTYSGTYLNNQLDVRVTVDDGRVITYKGTFPLVNGTLVKLDFVMENGGGALALRIVLGEPEVLVDSPKQKKNKNINNTTRMVKIKIGGDEGTSTYTVFRGVPANTTVKGWEMKIEVDDQGVVTGSNKNEGASAKKTYGFVP</sequence>
<dbReference type="GeneID" id="68094259"/>
<evidence type="ECO:0000313" key="2">
    <source>
        <dbReference type="Proteomes" id="UP000816034"/>
    </source>
</evidence>
<proteinExistence type="predicted"/>
<dbReference type="Proteomes" id="UP000816034">
    <property type="component" value="Unassembled WGS sequence"/>
</dbReference>
<organism evidence="1 2">
    <name type="scientific">Naegleria lovaniensis</name>
    <name type="common">Amoeba</name>
    <dbReference type="NCBI Taxonomy" id="51637"/>
    <lineage>
        <taxon>Eukaryota</taxon>
        <taxon>Discoba</taxon>
        <taxon>Heterolobosea</taxon>
        <taxon>Tetramitia</taxon>
        <taxon>Eutetramitia</taxon>
        <taxon>Vahlkampfiidae</taxon>
        <taxon>Naegleria</taxon>
    </lineage>
</organism>
<dbReference type="AlphaFoldDB" id="A0AA88GWZ7"/>
<keyword evidence="2" id="KW-1185">Reference proteome</keyword>
<dbReference type="EMBL" id="PYSW02000013">
    <property type="protein sequence ID" value="KAG2387471.1"/>
    <property type="molecule type" value="Genomic_DNA"/>
</dbReference>
<name>A0AA88GWZ7_NAELO</name>
<reference evidence="1 2" key="1">
    <citation type="journal article" date="2018" name="BMC Genomics">
        <title>The genome of Naegleria lovaniensis, the basis for a comparative approach to unravel pathogenicity factors of the human pathogenic amoeba N. fowleri.</title>
        <authorList>
            <person name="Liechti N."/>
            <person name="Schurch N."/>
            <person name="Bruggmann R."/>
            <person name="Wittwer M."/>
        </authorList>
    </citation>
    <scope>NUCLEOTIDE SEQUENCE [LARGE SCALE GENOMIC DNA]</scope>
    <source>
        <strain evidence="1 2">ATCC 30569</strain>
    </source>
</reference>
<comment type="caution">
    <text evidence="1">The sequence shown here is derived from an EMBL/GenBank/DDBJ whole genome shotgun (WGS) entry which is preliminary data.</text>
</comment>